<dbReference type="AlphaFoldDB" id="D3L7X3"/>
<protein>
    <submittedName>
        <fullName evidence="1">Uncharacterized protein</fullName>
    </submittedName>
</protein>
<dbReference type="Proteomes" id="UP000003075">
    <property type="component" value="Unassembled WGS sequence"/>
</dbReference>
<evidence type="ECO:0000313" key="2">
    <source>
        <dbReference type="Proteomes" id="UP000003075"/>
    </source>
</evidence>
<comment type="caution">
    <text evidence="1">The sequence shown here is derived from an EMBL/GenBank/DDBJ whole genome shotgun (WGS) entry which is preliminary data.</text>
</comment>
<dbReference type="GO" id="GO:0030153">
    <property type="term" value="P:bacteriocin immunity"/>
    <property type="evidence" value="ECO:0007669"/>
    <property type="project" value="InterPro"/>
</dbReference>
<name>D3L7X3_OENOE</name>
<proteinExistence type="predicted"/>
<accession>D3L7X3</accession>
<gene>
    <name evidence="1" type="ORF">AWRIB429_0453</name>
</gene>
<dbReference type="OrthoDB" id="1931729at2"/>
<reference evidence="1 2" key="1">
    <citation type="journal article" date="2010" name="Appl. Microbiol. Biotechnol.">
        <title>Genotypic diversity in Oenococcus oeni by high-density microarray comparative genome hybridization and whole genome sequencing.</title>
        <authorList>
            <person name="Borneman A.R."/>
            <person name="Bartowsky E.J."/>
            <person name="McCarthy J."/>
            <person name="Chambers P.J."/>
        </authorList>
    </citation>
    <scope>NUCLEOTIDE SEQUENCE [LARGE SCALE GENOMIC DNA]</scope>
    <source>
        <strain evidence="1 2">AWRIB429</strain>
    </source>
</reference>
<dbReference type="Pfam" id="PF08951">
    <property type="entry name" value="EntA_Immun"/>
    <property type="match status" value="1"/>
</dbReference>
<dbReference type="InterPro" id="IPR015046">
    <property type="entry name" value="LciA_Immunity-like"/>
</dbReference>
<sequence length="54" mass="6219">MTKNNCEEILNDIYNLILNPATSAWERSLLSSAKNAIGEDMNFERQLSKLEFEL</sequence>
<dbReference type="CDD" id="cd21059">
    <property type="entry name" value="LciA-like"/>
    <property type="match status" value="1"/>
</dbReference>
<organism evidence="1 2">
    <name type="scientific">Oenococcus oeni AWRIB429</name>
    <dbReference type="NCBI Taxonomy" id="655225"/>
    <lineage>
        <taxon>Bacteria</taxon>
        <taxon>Bacillati</taxon>
        <taxon>Bacillota</taxon>
        <taxon>Bacilli</taxon>
        <taxon>Lactobacillales</taxon>
        <taxon>Lactobacillaceae</taxon>
        <taxon>Oenococcus</taxon>
    </lineage>
</organism>
<evidence type="ECO:0000313" key="1">
    <source>
        <dbReference type="EMBL" id="EFD89057.1"/>
    </source>
</evidence>
<dbReference type="EMBL" id="ACSE01000005">
    <property type="protein sequence ID" value="EFD89057.1"/>
    <property type="molecule type" value="Genomic_DNA"/>
</dbReference>